<dbReference type="RefSeq" id="WP_264817615.1">
    <property type="nucleotide sequence ID" value="NZ_BAPV01000061.1"/>
</dbReference>
<dbReference type="EMBL" id="BAPV01000061">
    <property type="protein sequence ID" value="GBQ94134.1"/>
    <property type="molecule type" value="Genomic_DNA"/>
</dbReference>
<keyword evidence="3" id="KW-1185">Reference proteome</keyword>
<comment type="caution">
    <text evidence="2">The sequence shown here is derived from an EMBL/GenBank/DDBJ whole genome shotgun (WGS) entry which is preliminary data.</text>
</comment>
<keyword evidence="2" id="KW-0378">Hydrolase</keyword>
<protein>
    <submittedName>
        <fullName evidence="2">Metal-dependent hydrolase</fullName>
    </submittedName>
</protein>
<dbReference type="PANTHER" id="PTHR30399:SF1">
    <property type="entry name" value="UTP PYROPHOSPHATASE"/>
    <property type="match status" value="1"/>
</dbReference>
<dbReference type="InterPro" id="IPR002725">
    <property type="entry name" value="YgjP-like_metallopeptidase"/>
</dbReference>
<dbReference type="Pfam" id="PF01863">
    <property type="entry name" value="YgjP-like"/>
    <property type="match status" value="1"/>
</dbReference>
<proteinExistence type="predicted"/>
<accession>A0ABQ0Q6Z1</accession>
<gene>
    <name evidence="2" type="ORF">AA0535_3059</name>
</gene>
<evidence type="ECO:0000313" key="2">
    <source>
        <dbReference type="EMBL" id="GBQ94134.1"/>
    </source>
</evidence>
<dbReference type="Gene3D" id="3.30.2010.10">
    <property type="entry name" value="Metalloproteases ('zincins'), catalytic domain"/>
    <property type="match status" value="1"/>
</dbReference>
<evidence type="ECO:0000259" key="1">
    <source>
        <dbReference type="Pfam" id="PF01863"/>
    </source>
</evidence>
<evidence type="ECO:0000313" key="3">
    <source>
        <dbReference type="Proteomes" id="UP001062776"/>
    </source>
</evidence>
<reference evidence="2" key="1">
    <citation type="submission" date="2013-04" db="EMBL/GenBank/DDBJ databases">
        <title>The genome sequencing project of 58 acetic acid bacteria.</title>
        <authorList>
            <person name="Okamoto-Kainuma A."/>
            <person name="Ishikawa M."/>
            <person name="Umino S."/>
            <person name="Koizumi Y."/>
            <person name="Shiwa Y."/>
            <person name="Yoshikawa H."/>
            <person name="Matsutani M."/>
            <person name="Matsushita K."/>
        </authorList>
    </citation>
    <scope>NUCLEOTIDE SEQUENCE</scope>
    <source>
        <strain evidence="2">NRIC 0535</strain>
    </source>
</reference>
<dbReference type="PANTHER" id="PTHR30399">
    <property type="entry name" value="UNCHARACTERIZED PROTEIN YGJP"/>
    <property type="match status" value="1"/>
</dbReference>
<dbReference type="Proteomes" id="UP001062776">
    <property type="component" value="Unassembled WGS sequence"/>
</dbReference>
<organism evidence="2 3">
    <name type="scientific">Asaia krungthepensis NRIC 0535</name>
    <dbReference type="NCBI Taxonomy" id="1307925"/>
    <lineage>
        <taxon>Bacteria</taxon>
        <taxon>Pseudomonadati</taxon>
        <taxon>Pseudomonadota</taxon>
        <taxon>Alphaproteobacteria</taxon>
        <taxon>Acetobacterales</taxon>
        <taxon>Acetobacteraceae</taxon>
        <taxon>Asaia</taxon>
    </lineage>
</organism>
<dbReference type="InterPro" id="IPR053136">
    <property type="entry name" value="UTP_pyrophosphatase-like"/>
</dbReference>
<feature type="domain" description="YgjP-like metallopeptidase" evidence="1">
    <location>
        <begin position="21"/>
        <end position="215"/>
    </location>
</feature>
<dbReference type="GO" id="GO:0016787">
    <property type="term" value="F:hydrolase activity"/>
    <property type="evidence" value="ECO:0007669"/>
    <property type="project" value="UniProtKB-KW"/>
</dbReference>
<sequence length="223" mass="25459">MSDGPCPVLWRRTKRAKRLSLRLDPARRQVVVTYPHTVSLKRAEAFLDAHRDWVKDRLADLPPAFLLQPGASLPFSGRSVTLIHAPDQRQPARLEDTCLTIGGDRERFEQRALCFLRKRAGLDLPGELLALADYMDCKPSAIACGNARTRWGSCTRSGRIMLNWRLILMPEPVKRYVMIHELAHMTHFDHSRAFWAHVDRFHPDRLAAQAWLKAHGSTLLALN</sequence>
<dbReference type="CDD" id="cd07344">
    <property type="entry name" value="M48_yhfN_like"/>
    <property type="match status" value="1"/>
</dbReference>
<name>A0ABQ0Q6Z1_9PROT</name>